<accession>A0AAD6D634</accession>
<proteinExistence type="predicted"/>
<organism evidence="2 3">
    <name type="scientific">Penicillium frequentans</name>
    <dbReference type="NCBI Taxonomy" id="3151616"/>
    <lineage>
        <taxon>Eukaryota</taxon>
        <taxon>Fungi</taxon>
        <taxon>Dikarya</taxon>
        <taxon>Ascomycota</taxon>
        <taxon>Pezizomycotina</taxon>
        <taxon>Eurotiomycetes</taxon>
        <taxon>Eurotiomycetidae</taxon>
        <taxon>Eurotiales</taxon>
        <taxon>Aspergillaceae</taxon>
        <taxon>Penicillium</taxon>
    </lineage>
</organism>
<evidence type="ECO:0008006" key="4">
    <source>
        <dbReference type="Google" id="ProtNLM"/>
    </source>
</evidence>
<evidence type="ECO:0000313" key="2">
    <source>
        <dbReference type="EMBL" id="KAJ5553298.1"/>
    </source>
</evidence>
<gene>
    <name evidence="2" type="ORF">N7494_002676</name>
</gene>
<feature type="compositionally biased region" description="Polar residues" evidence="1">
    <location>
        <begin position="34"/>
        <end position="59"/>
    </location>
</feature>
<evidence type="ECO:0000313" key="3">
    <source>
        <dbReference type="Proteomes" id="UP001220324"/>
    </source>
</evidence>
<sequence>MADPYNPYTSYSTPAPGGVGYYPPDEQNQRPEYSHQQSYDNYGNTEGQQPPNYNYNAQASPYHLAPDAYQNGAQERSYTPTGQPDHQGPVSMTGMPQSHAHGGNAPANAGYYHLSDGHPEQQPRYTPSSGPSPAVHVSGAPEYPQYDEEGRPIESEGGETDRGLGSTIAGGAAGYYFGHKKEHGLLGALGGAIAANFIENKVKDHRESSSGSQHGSEHGIMMV</sequence>
<protein>
    <recommendedName>
        <fullName evidence="4">Glycine zipper 2TM domain-containing protein</fullName>
    </recommendedName>
</protein>
<comment type="caution">
    <text evidence="2">The sequence shown here is derived from an EMBL/GenBank/DDBJ whole genome shotgun (WGS) entry which is preliminary data.</text>
</comment>
<dbReference type="Proteomes" id="UP001220324">
    <property type="component" value="Unassembled WGS sequence"/>
</dbReference>
<feature type="region of interest" description="Disordered" evidence="1">
    <location>
        <begin position="1"/>
        <end position="165"/>
    </location>
</feature>
<dbReference type="PANTHER" id="PTHR37014:SF9">
    <property type="entry name" value="CONSERVED HISTIDINE-RICH PROTEIN (AFU_ORTHOLOGUE AFUA_1G11910)"/>
    <property type="match status" value="1"/>
</dbReference>
<keyword evidence="3" id="KW-1185">Reference proteome</keyword>
<dbReference type="PANTHER" id="PTHR37014">
    <property type="entry name" value="EXPRESSION LETHALITY PROTEIN HEL10, PUTATIVE (AFU_ORTHOLOGUE AFUA_1G06580)-RELATED"/>
    <property type="match status" value="1"/>
</dbReference>
<feature type="compositionally biased region" description="Low complexity" evidence="1">
    <location>
        <begin position="99"/>
        <end position="113"/>
    </location>
</feature>
<dbReference type="AlphaFoldDB" id="A0AAD6D634"/>
<name>A0AAD6D634_9EURO</name>
<reference evidence="2 3" key="1">
    <citation type="journal article" date="2023" name="IMA Fungus">
        <title>Comparative genomic study of the Penicillium genus elucidates a diverse pangenome and 15 lateral gene transfer events.</title>
        <authorList>
            <person name="Petersen C."/>
            <person name="Sorensen T."/>
            <person name="Nielsen M.R."/>
            <person name="Sondergaard T.E."/>
            <person name="Sorensen J.L."/>
            <person name="Fitzpatrick D.A."/>
            <person name="Frisvad J.C."/>
            <person name="Nielsen K.L."/>
        </authorList>
    </citation>
    <scope>NUCLEOTIDE SEQUENCE [LARGE SCALE GENOMIC DNA]</scope>
    <source>
        <strain evidence="2 3">IBT 35679</strain>
    </source>
</reference>
<evidence type="ECO:0000256" key="1">
    <source>
        <dbReference type="SAM" id="MobiDB-lite"/>
    </source>
</evidence>
<feature type="compositionally biased region" description="Basic and acidic residues" evidence="1">
    <location>
        <begin position="148"/>
        <end position="162"/>
    </location>
</feature>
<dbReference type="EMBL" id="JAQIZZ010000002">
    <property type="protein sequence ID" value="KAJ5553298.1"/>
    <property type="molecule type" value="Genomic_DNA"/>
</dbReference>
<feature type="compositionally biased region" description="Polar residues" evidence="1">
    <location>
        <begin position="71"/>
        <end position="84"/>
    </location>
</feature>